<comment type="caution">
    <text evidence="1">The sequence shown here is derived from an EMBL/GenBank/DDBJ whole genome shotgun (WGS) entry which is preliminary data.</text>
</comment>
<evidence type="ECO:0000313" key="2">
    <source>
        <dbReference type="Proteomes" id="UP000782519"/>
    </source>
</evidence>
<reference evidence="1" key="1">
    <citation type="submission" date="2020-07" db="EMBL/GenBank/DDBJ databases">
        <title>Huge and variable diversity of episymbiotic CPR bacteria and DPANN archaea in groundwater ecosystems.</title>
        <authorList>
            <person name="He C.Y."/>
            <person name="Keren R."/>
            <person name="Whittaker M."/>
            <person name="Farag I.F."/>
            <person name="Doudna J."/>
            <person name="Cate J.H.D."/>
            <person name="Banfield J.F."/>
        </authorList>
    </citation>
    <scope>NUCLEOTIDE SEQUENCE</scope>
    <source>
        <strain evidence="1">NC_groundwater_1818_Pr3_B-0.1um_66_35</strain>
    </source>
</reference>
<name>A0A933RVI9_RHOPL</name>
<accession>A0A933RVI9</accession>
<evidence type="ECO:0000313" key="1">
    <source>
        <dbReference type="EMBL" id="MBI5128979.1"/>
    </source>
</evidence>
<organism evidence="1 2">
    <name type="scientific">Rhodopseudomonas palustris</name>
    <dbReference type="NCBI Taxonomy" id="1076"/>
    <lineage>
        <taxon>Bacteria</taxon>
        <taxon>Pseudomonadati</taxon>
        <taxon>Pseudomonadota</taxon>
        <taxon>Alphaproteobacteria</taxon>
        <taxon>Hyphomicrobiales</taxon>
        <taxon>Nitrobacteraceae</taxon>
        <taxon>Rhodopseudomonas</taxon>
    </lineage>
</organism>
<dbReference type="AlphaFoldDB" id="A0A933RVI9"/>
<gene>
    <name evidence="1" type="ORF">HZA66_06025</name>
</gene>
<evidence type="ECO:0008006" key="3">
    <source>
        <dbReference type="Google" id="ProtNLM"/>
    </source>
</evidence>
<dbReference type="Proteomes" id="UP000782519">
    <property type="component" value="Unassembled WGS sequence"/>
</dbReference>
<dbReference type="EMBL" id="JACRJB010000015">
    <property type="protein sequence ID" value="MBI5128979.1"/>
    <property type="molecule type" value="Genomic_DNA"/>
</dbReference>
<proteinExistence type="predicted"/>
<protein>
    <recommendedName>
        <fullName evidence="3">DNA-binding protein</fullName>
    </recommendedName>
</protein>
<sequence>MKAFEFSVIASGLDPESADFADRFFLAGCDDATISFQKGRIIVDFTREAPSIGEAIASALESVRAAGATVDRIEPDPLVSLSDIAARSGLTRAAITQYAKGQRGKNFPAPIARVTSDSPLWDWAVVAKWLYGNSKLSRDDAIAAEAVRLANITAASPDPGFRDTLEGGLQAYAQALEAA</sequence>